<dbReference type="Pfam" id="PF25443">
    <property type="entry name" value="ANG-1"/>
    <property type="match status" value="1"/>
</dbReference>
<sequence>MPGVTLKLVAFACVAVAFWAEGGQRRATGGGSRRRSHRVQQGQCSYTFVLPEAEPQPCPPTRATLRANTPQGDAPAATLLTHHWPAQRVQQLERVLENTTQWLLKLENYVQMNVKSETVWIQQSVAQNQTATMLEIGTNLLNQTAEQSRKLTVVEAQVLNQTARIEIQLLENSLSTNKLEKQLLLQTNEIHKLQNMNKYGPRPRRSFTLVPLTDSCLFKMFKRTVRMEGASCSP</sequence>
<keyword evidence="1" id="KW-0732">Signal</keyword>
<evidence type="ECO:0000313" key="4">
    <source>
        <dbReference type="Proteomes" id="UP000694403"/>
    </source>
</evidence>
<dbReference type="AlphaFoldDB" id="A0A8C3RJQ8"/>
<keyword evidence="4" id="KW-1185">Reference proteome</keyword>
<name>A0A8C3RJQ8_CHESE</name>
<feature type="domain" description="Angiopoietin-1/2/4" evidence="2">
    <location>
        <begin position="168"/>
        <end position="198"/>
    </location>
</feature>
<dbReference type="InterPro" id="IPR057439">
    <property type="entry name" value="ANG-1/2/4"/>
</dbReference>
<feature type="chain" id="PRO_5034176663" description="Angiopoietin-1/2/4 domain-containing protein" evidence="1">
    <location>
        <begin position="21"/>
        <end position="234"/>
    </location>
</feature>
<accession>A0A8C3RJQ8</accession>
<proteinExistence type="predicted"/>
<reference evidence="3" key="1">
    <citation type="submission" date="2025-08" db="UniProtKB">
        <authorList>
            <consortium name="Ensembl"/>
        </authorList>
    </citation>
    <scope>IDENTIFICATION</scope>
</reference>
<dbReference type="Proteomes" id="UP000694403">
    <property type="component" value="Unplaced"/>
</dbReference>
<dbReference type="Ensembl" id="ENSCSRT00000000957.1">
    <property type="protein sequence ID" value="ENSCSRP00000000933.1"/>
    <property type="gene ID" value="ENSCSRG00000000740.1"/>
</dbReference>
<organism evidence="3 4">
    <name type="scientific">Chelydra serpentina</name>
    <name type="common">Snapping turtle</name>
    <name type="synonym">Testudo serpentina</name>
    <dbReference type="NCBI Taxonomy" id="8475"/>
    <lineage>
        <taxon>Eukaryota</taxon>
        <taxon>Metazoa</taxon>
        <taxon>Chordata</taxon>
        <taxon>Craniata</taxon>
        <taxon>Vertebrata</taxon>
        <taxon>Euteleostomi</taxon>
        <taxon>Archelosauria</taxon>
        <taxon>Testudinata</taxon>
        <taxon>Testudines</taxon>
        <taxon>Cryptodira</taxon>
        <taxon>Durocryptodira</taxon>
        <taxon>Americhelydia</taxon>
        <taxon>Chelydroidea</taxon>
        <taxon>Chelydridae</taxon>
        <taxon>Chelydra</taxon>
    </lineage>
</organism>
<evidence type="ECO:0000313" key="3">
    <source>
        <dbReference type="Ensembl" id="ENSCSRP00000000933.1"/>
    </source>
</evidence>
<feature type="signal peptide" evidence="1">
    <location>
        <begin position="1"/>
        <end position="20"/>
    </location>
</feature>
<evidence type="ECO:0000256" key="1">
    <source>
        <dbReference type="SAM" id="SignalP"/>
    </source>
</evidence>
<reference evidence="3" key="2">
    <citation type="submission" date="2025-09" db="UniProtKB">
        <authorList>
            <consortium name="Ensembl"/>
        </authorList>
    </citation>
    <scope>IDENTIFICATION</scope>
</reference>
<protein>
    <recommendedName>
        <fullName evidence="2">Angiopoietin-1/2/4 domain-containing protein</fullName>
    </recommendedName>
</protein>
<evidence type="ECO:0000259" key="2">
    <source>
        <dbReference type="Pfam" id="PF25443"/>
    </source>
</evidence>